<sequence length="161" mass="16566">MGLEQTYRAAMQRLPGGVAVVAARAGGRDIAAVVTSLVSVSLDPPTVLVVVHGAGRLADLLDVDSLWAATVMGAGQEGTVAWIAEPGRPDIGQLQGIAFRPGELTGAAILDGAAWLECRTTVVVEEGDHRIVVGRVLAAGTGTRDGALVHRLGRVRDVTAD</sequence>
<dbReference type="PANTHER" id="PTHR30466:SF1">
    <property type="entry name" value="FMN REDUCTASE (NADH) RUTF"/>
    <property type="match status" value="1"/>
</dbReference>
<dbReference type="Proteomes" id="UP000275356">
    <property type="component" value="Unassembled WGS sequence"/>
</dbReference>
<keyword evidence="4" id="KW-1185">Reference proteome</keyword>
<dbReference type="OrthoDB" id="9792858at2"/>
<evidence type="ECO:0000313" key="4">
    <source>
        <dbReference type="Proteomes" id="UP000275356"/>
    </source>
</evidence>
<dbReference type="GO" id="GO:0010181">
    <property type="term" value="F:FMN binding"/>
    <property type="evidence" value="ECO:0007669"/>
    <property type="project" value="InterPro"/>
</dbReference>
<evidence type="ECO:0000259" key="2">
    <source>
        <dbReference type="SMART" id="SM00903"/>
    </source>
</evidence>
<evidence type="ECO:0000313" key="3">
    <source>
        <dbReference type="EMBL" id="ROR95789.1"/>
    </source>
</evidence>
<dbReference type="EMBL" id="RKHQ01000001">
    <property type="protein sequence ID" value="ROR95789.1"/>
    <property type="molecule type" value="Genomic_DNA"/>
</dbReference>
<reference evidence="3 4" key="1">
    <citation type="submission" date="2018-11" db="EMBL/GenBank/DDBJ databases">
        <title>Sequencing the genomes of 1000 actinobacteria strains.</title>
        <authorList>
            <person name="Klenk H.-P."/>
        </authorList>
    </citation>
    <scope>NUCLEOTIDE SEQUENCE [LARGE SCALE GENOMIC DNA]</scope>
    <source>
        <strain evidence="3 4">DSM 13521</strain>
    </source>
</reference>
<dbReference type="InterPro" id="IPR050268">
    <property type="entry name" value="NADH-dep_flavin_reductase"/>
</dbReference>
<dbReference type="GO" id="GO:0042602">
    <property type="term" value="F:riboflavin reductase (NADPH) activity"/>
    <property type="evidence" value="ECO:0007669"/>
    <property type="project" value="TreeGrafter"/>
</dbReference>
<feature type="domain" description="Flavin reductase like" evidence="2">
    <location>
        <begin position="11"/>
        <end position="157"/>
    </location>
</feature>
<dbReference type="GO" id="GO:0006208">
    <property type="term" value="P:pyrimidine nucleobase catabolic process"/>
    <property type="evidence" value="ECO:0007669"/>
    <property type="project" value="TreeGrafter"/>
</dbReference>
<comment type="caution">
    <text evidence="3">The sequence shown here is derived from an EMBL/GenBank/DDBJ whole genome shotgun (WGS) entry which is preliminary data.</text>
</comment>
<dbReference type="SMART" id="SM00903">
    <property type="entry name" value="Flavin_Reduct"/>
    <property type="match status" value="1"/>
</dbReference>
<proteinExistence type="predicted"/>
<accession>A0A3N2D7M4</accession>
<dbReference type="SUPFAM" id="SSF50475">
    <property type="entry name" value="FMN-binding split barrel"/>
    <property type="match status" value="1"/>
</dbReference>
<dbReference type="PANTHER" id="PTHR30466">
    <property type="entry name" value="FLAVIN REDUCTASE"/>
    <property type="match status" value="1"/>
</dbReference>
<dbReference type="InterPro" id="IPR002563">
    <property type="entry name" value="Flavin_Rdtase-like_dom"/>
</dbReference>
<protein>
    <submittedName>
        <fullName evidence="3">Flavin reductase (DIM6/NTAB) family NADH-FMN oxidoreductase RutF</fullName>
    </submittedName>
</protein>
<evidence type="ECO:0000256" key="1">
    <source>
        <dbReference type="ARBA" id="ARBA00023002"/>
    </source>
</evidence>
<keyword evidence="1" id="KW-0560">Oxidoreductase</keyword>
<gene>
    <name evidence="3" type="ORF">EDD28_0351</name>
</gene>
<name>A0A3N2D7M4_9MICO</name>
<dbReference type="Pfam" id="PF01613">
    <property type="entry name" value="Flavin_Reduct"/>
    <property type="match status" value="1"/>
</dbReference>
<organism evidence="3 4">
    <name type="scientific">Salana multivorans</name>
    <dbReference type="NCBI Taxonomy" id="120377"/>
    <lineage>
        <taxon>Bacteria</taxon>
        <taxon>Bacillati</taxon>
        <taxon>Actinomycetota</taxon>
        <taxon>Actinomycetes</taxon>
        <taxon>Micrococcales</taxon>
        <taxon>Beutenbergiaceae</taxon>
        <taxon>Salana</taxon>
    </lineage>
</organism>
<dbReference type="AlphaFoldDB" id="A0A3N2D7M4"/>
<dbReference type="RefSeq" id="WP_123738059.1">
    <property type="nucleotide sequence ID" value="NZ_CALFQU010000007.1"/>
</dbReference>
<dbReference type="Gene3D" id="2.30.110.10">
    <property type="entry name" value="Electron Transport, Fmn-binding Protein, Chain A"/>
    <property type="match status" value="1"/>
</dbReference>
<dbReference type="InterPro" id="IPR012349">
    <property type="entry name" value="Split_barrel_FMN-bd"/>
</dbReference>